<gene>
    <name evidence="1" type="ORF">ARTV_2959</name>
</gene>
<proteinExistence type="predicted"/>
<sequence length="92" mass="10931">MTGTRPEIIFIKPKHRRKVPIPQYMRDTNEYFGEYLPAEGLRVEKTLFWIRRKLDDDIEEVSEADNPPLVINQETIDTTKNKLKKAKEETQE</sequence>
<dbReference type="Pfam" id="PF10948">
    <property type="entry name" value="DUF2635"/>
    <property type="match status" value="1"/>
</dbReference>
<reference evidence="1" key="1">
    <citation type="submission" date="2018-04" db="EMBL/GenBank/DDBJ databases">
        <authorList>
            <person name="Go L.Y."/>
            <person name="Mitchell J.A."/>
        </authorList>
    </citation>
    <scope>NUCLEOTIDE SEQUENCE</scope>
    <source>
        <strain evidence="1">ARTV</strain>
    </source>
</reference>
<protein>
    <submittedName>
        <fullName evidence="1">Uncharacterized protein</fullName>
    </submittedName>
</protein>
<accession>A0A3B0M1J2</accession>
<organism evidence="1">
    <name type="scientific">Arsenophonus endosymbiont of Trialeurodes vaporariorum</name>
    <dbReference type="NCBI Taxonomy" id="235567"/>
    <lineage>
        <taxon>Bacteria</taxon>
        <taxon>Pseudomonadati</taxon>
        <taxon>Pseudomonadota</taxon>
        <taxon>Gammaproteobacteria</taxon>
        <taxon>Enterobacterales</taxon>
        <taxon>Morganellaceae</taxon>
        <taxon>Arsenophonus</taxon>
    </lineage>
</organism>
<dbReference type="AlphaFoldDB" id="A0A3B0M1J2"/>
<evidence type="ECO:0000313" key="1">
    <source>
        <dbReference type="EMBL" id="SSW96511.1"/>
    </source>
</evidence>
<dbReference type="EMBL" id="UFQR01000018">
    <property type="protein sequence ID" value="SSW96511.1"/>
    <property type="molecule type" value="Genomic_DNA"/>
</dbReference>
<dbReference type="InterPro" id="IPR024400">
    <property type="entry name" value="DUF2635"/>
</dbReference>
<name>A0A3B0M1J2_9GAMM</name>